<keyword evidence="2" id="KW-1185">Reference proteome</keyword>
<evidence type="ECO:0000313" key="1">
    <source>
        <dbReference type="EMBL" id="UOF01907.1"/>
    </source>
</evidence>
<dbReference type="Proteomes" id="UP000830116">
    <property type="component" value="Chromosome"/>
</dbReference>
<proteinExistence type="predicted"/>
<dbReference type="RefSeq" id="WP_243538527.1">
    <property type="nucleotide sequence ID" value="NZ_CP093442.1"/>
</dbReference>
<evidence type="ECO:0000313" key="2">
    <source>
        <dbReference type="Proteomes" id="UP000830116"/>
    </source>
</evidence>
<reference evidence="1" key="1">
    <citation type="submission" date="2022-03" db="EMBL/GenBank/DDBJ databases">
        <title>Genome Identification and Characterization of new species Bdellovibrio reynosense LBG001 sp. nov. from a Mexico soil sample.</title>
        <authorList>
            <person name="Camilli A."/>
            <person name="Ajao Y."/>
            <person name="Guo X."/>
        </authorList>
    </citation>
    <scope>NUCLEOTIDE SEQUENCE</scope>
    <source>
        <strain evidence="1">LBG001</strain>
    </source>
</reference>
<organism evidence="1 2">
    <name type="scientific">Bdellovibrio reynosensis</name>
    <dbReference type="NCBI Taxonomy" id="2835041"/>
    <lineage>
        <taxon>Bacteria</taxon>
        <taxon>Pseudomonadati</taxon>
        <taxon>Bdellovibrionota</taxon>
        <taxon>Bdellovibrionia</taxon>
        <taxon>Bdellovibrionales</taxon>
        <taxon>Pseudobdellovibrionaceae</taxon>
        <taxon>Bdellovibrio</taxon>
    </lineage>
</organism>
<name>A0ABY4CDF7_9BACT</name>
<sequence length="289" mass="32907">MKTLLKILLSLGSLFAVSLLVLALWGLHQLPSPQIISQALKQDFASFKKSVPSKSQKPYAHPKLTQEINPEPIHQYKVLLDDLSDTRKPLVEVCRHLELASKSHFHHGAVSSDLFFSALLNKDPLVETAAPILRYIFRAPGMQSVLDMIMKAEQTEDASILKKAEFYFEMYKVGKYLKERHDEMDLILQKSYNMHYLAKAVAMKPELAKDSRTLSYCELLEKDLNGNEAYDIGAAAEDMKDFFISQGIQLERLGYNPDFRSQVKLQLTDKQVTINDAWVADLFRKQSAN</sequence>
<protein>
    <submittedName>
        <fullName evidence="1">Uncharacterized protein</fullName>
    </submittedName>
</protein>
<dbReference type="EMBL" id="CP093442">
    <property type="protein sequence ID" value="UOF01907.1"/>
    <property type="molecule type" value="Genomic_DNA"/>
</dbReference>
<accession>A0ABY4CDF7</accession>
<gene>
    <name evidence="1" type="ORF">MNR06_02930</name>
</gene>